<dbReference type="GO" id="GO:0005975">
    <property type="term" value="P:carbohydrate metabolic process"/>
    <property type="evidence" value="ECO:0007669"/>
    <property type="project" value="InterPro"/>
</dbReference>
<accession>E7RM31</accession>
<gene>
    <name evidence="4" type="ORF">HMPREF0663_10181</name>
</gene>
<dbReference type="Gene3D" id="1.50.10.10">
    <property type="match status" value="1"/>
</dbReference>
<keyword evidence="5" id="KW-1185">Reference proteome</keyword>
<dbReference type="eggNOG" id="COG3408">
    <property type="taxonomic scope" value="Bacteria"/>
</dbReference>
<dbReference type="Gene3D" id="2.60.420.10">
    <property type="entry name" value="Maltose phosphorylase, domain 3"/>
    <property type="match status" value="1"/>
</dbReference>
<evidence type="ECO:0000259" key="1">
    <source>
        <dbReference type="Pfam" id="PF17389"/>
    </source>
</evidence>
<dbReference type="InterPro" id="IPR035398">
    <property type="entry name" value="Bac_rhamnosid_C"/>
</dbReference>
<feature type="domain" description="Alpha-L-rhamnosidase six-hairpin glycosidase" evidence="1">
    <location>
        <begin position="217"/>
        <end position="360"/>
    </location>
</feature>
<dbReference type="HOGENOM" id="CLU_459807_0_0_10"/>
<dbReference type="Pfam" id="PF17390">
    <property type="entry name" value="Bac_rhamnosid_C"/>
    <property type="match status" value="1"/>
</dbReference>
<feature type="domain" description="Glycosyl hydrolase family 78 alpha-rhamnosidase N-terminal" evidence="3">
    <location>
        <begin position="107"/>
        <end position="203"/>
    </location>
</feature>
<dbReference type="InterPro" id="IPR035396">
    <property type="entry name" value="Bac_rhamnosid6H"/>
</dbReference>
<dbReference type="PANTHER" id="PTHR34987">
    <property type="entry name" value="C, PUTATIVE (AFU_ORTHOLOGUE AFUA_3G02880)-RELATED"/>
    <property type="match status" value="1"/>
</dbReference>
<sequence>MIWKLSLILHLEIKKTKILKPFHHLLLITYALMLPAMGRGMLSNHVLDHDIESSYNLVTEHITPRRVLWVSDSTGRNIRRVENLTRPFSGQVSVADTSYTVMISHREHKAAILLDFGREIQGGIEIASSIRDTQMPVSLKVRFGESVTEAMSPMTDKNSASNDHALRDFVINAPWLGTIQAGNSGFRFVSIELEDTAIQYNLKAVRAVAHYQNIPYLGSFETDNPQLNDIWRTGAYTVHLCMQKYLWDGIKRDRLVWVGDLHPEVMTVLSVFGQNDAVNRSLDFARDDTPLPGWMNSMCSYSLWWLIIQRDQYLYRGNLDYLKAQHAYIKALLGQICHLIDKKGNEHLNGTRFLDWPTSDNPAIINSGLHSLCYMAVNAGIELGHALADDDLVRMCTATAADLKQTSLPNCDNKEAAALKIISGLSKGTTDCNVILKDGARHFSTFYGYYMLEALARSGKYDEATDIITKYWGGMLNLGATTFWEELNYDDIARAGRIDEFVNSGQYDIHADGGNYCYKGLRMSLCHGWASGVTPWMTRYILGIVPTEPGCRAVTIEPHLCGCTVARGTFPTPLGIITVSHRKDADGTVYSTIKAPKGVRVTLKNTVAENGSSLTE</sequence>
<name>E7RM31_9BACT</name>
<dbReference type="Pfam" id="PF21104">
    <property type="entry name" value="Glyco_hydro_78_N"/>
    <property type="match status" value="1"/>
</dbReference>
<proteinExistence type="predicted"/>
<dbReference type="PANTHER" id="PTHR34987:SF6">
    <property type="entry name" value="ALPHA-L-RHAMNOSIDASE SIX-HAIRPIN GLYCOSIDASE DOMAIN-CONTAINING PROTEIN"/>
    <property type="match status" value="1"/>
</dbReference>
<evidence type="ECO:0000259" key="2">
    <source>
        <dbReference type="Pfam" id="PF17390"/>
    </source>
</evidence>
<organism evidence="4 5">
    <name type="scientific">Hoylesella oralis ATCC 33269</name>
    <dbReference type="NCBI Taxonomy" id="873533"/>
    <lineage>
        <taxon>Bacteria</taxon>
        <taxon>Pseudomonadati</taxon>
        <taxon>Bacteroidota</taxon>
        <taxon>Bacteroidia</taxon>
        <taxon>Bacteroidales</taxon>
        <taxon>Prevotellaceae</taxon>
        <taxon>Hoylesella</taxon>
    </lineage>
</organism>
<evidence type="ECO:0000313" key="4">
    <source>
        <dbReference type="EMBL" id="EFZ37812.1"/>
    </source>
</evidence>
<dbReference type="InterPro" id="IPR049164">
    <property type="entry name" value="Glyco_hydro_78_N"/>
</dbReference>
<evidence type="ECO:0000259" key="3">
    <source>
        <dbReference type="Pfam" id="PF21104"/>
    </source>
</evidence>
<dbReference type="SUPFAM" id="SSF48208">
    <property type="entry name" value="Six-hairpin glycosidases"/>
    <property type="match status" value="1"/>
</dbReference>
<comment type="caution">
    <text evidence="4">The sequence shown here is derived from an EMBL/GenBank/DDBJ whole genome shotgun (WGS) entry which is preliminary data.</text>
</comment>
<dbReference type="InterPro" id="IPR012341">
    <property type="entry name" value="6hp_glycosidase-like_sf"/>
</dbReference>
<dbReference type="AlphaFoldDB" id="E7RM31"/>
<dbReference type="InterPro" id="IPR008928">
    <property type="entry name" value="6-hairpin_glycosidase_sf"/>
</dbReference>
<dbReference type="Pfam" id="PF17389">
    <property type="entry name" value="Bac_rhamnosid6H"/>
    <property type="match status" value="1"/>
</dbReference>
<dbReference type="EMBL" id="AEPE02000002">
    <property type="protein sequence ID" value="EFZ37812.1"/>
    <property type="molecule type" value="Genomic_DNA"/>
</dbReference>
<evidence type="ECO:0000313" key="5">
    <source>
        <dbReference type="Proteomes" id="UP000005580"/>
    </source>
</evidence>
<protein>
    <submittedName>
        <fullName evidence="4">Bacterial alpha-L-rhamnosidase</fullName>
    </submittedName>
</protein>
<dbReference type="Proteomes" id="UP000005580">
    <property type="component" value="Unassembled WGS sequence"/>
</dbReference>
<dbReference type="STRING" id="28134.SAMN05444288_0666"/>
<reference evidence="4" key="1">
    <citation type="submission" date="2011-01" db="EMBL/GenBank/DDBJ databases">
        <authorList>
            <person name="Muzny D."/>
            <person name="Qin X."/>
            <person name="Buhay C."/>
            <person name="Dugan-Rocha S."/>
            <person name="Ding Y."/>
            <person name="Chen G."/>
            <person name="Hawes A."/>
            <person name="Holder M."/>
            <person name="Jhangiani S."/>
            <person name="Johnson A."/>
            <person name="Khan Z."/>
            <person name="Li Z."/>
            <person name="Liu W."/>
            <person name="Liu X."/>
            <person name="Perez L."/>
            <person name="Shen H."/>
            <person name="Wang Q."/>
            <person name="Watt J."/>
            <person name="Xi L."/>
            <person name="Xin Y."/>
            <person name="Zhou J."/>
            <person name="Deng J."/>
            <person name="Jiang H."/>
            <person name="Liu Y."/>
            <person name="Qu J."/>
            <person name="Song X.-Z."/>
            <person name="Zhang L."/>
            <person name="Villasana D."/>
            <person name="Johnson A."/>
            <person name="Liu J."/>
            <person name="Liyanage D."/>
            <person name="Lorensuhewa L."/>
            <person name="Robinson T."/>
            <person name="Song A."/>
            <person name="Song B.-B."/>
            <person name="Dinh H."/>
            <person name="Thornton R."/>
            <person name="Coyle M."/>
            <person name="Francisco L."/>
            <person name="Jackson L."/>
            <person name="Javaid M."/>
            <person name="Korchina V."/>
            <person name="Kovar C."/>
            <person name="Mata R."/>
            <person name="Mathew T."/>
            <person name="Ngo R."/>
            <person name="Nguyen L."/>
            <person name="Nguyen N."/>
            <person name="Okwuonu G."/>
            <person name="Ongeri F."/>
            <person name="Pham C."/>
            <person name="Simmons D."/>
            <person name="Wilczek-Boney K."/>
            <person name="Hale W."/>
            <person name="Jakkamsetti A."/>
            <person name="Pham P."/>
            <person name="Ruth R."/>
            <person name="San Lucas F."/>
            <person name="Warren J."/>
            <person name="Zhang J."/>
            <person name="Zhao Z."/>
            <person name="Zhou C."/>
            <person name="Zhu D."/>
            <person name="Lee S."/>
            <person name="Bess C."/>
            <person name="Blankenburg K."/>
            <person name="Forbes L."/>
            <person name="Fu Q."/>
            <person name="Gubbala S."/>
            <person name="Hirani K."/>
            <person name="Jayaseelan J.C."/>
            <person name="Lara F."/>
            <person name="Munidasa M."/>
            <person name="Palculict T."/>
            <person name="Patil S."/>
            <person name="Pu L.-L."/>
            <person name="Saada N."/>
            <person name="Tang L."/>
            <person name="Weissenberger G."/>
            <person name="Zhu Y."/>
            <person name="Hemphill L."/>
            <person name="Shang Y."/>
            <person name="Youmans B."/>
            <person name="Ayvaz T."/>
            <person name="Ross M."/>
            <person name="Santibanez J."/>
            <person name="Aqrawi P."/>
            <person name="Gross S."/>
            <person name="Joshi V."/>
            <person name="Fowler G."/>
            <person name="Nazareth L."/>
            <person name="Reid J."/>
            <person name="Worley K."/>
            <person name="Petrosino J."/>
            <person name="Highlander S."/>
            <person name="Gibbs R."/>
        </authorList>
    </citation>
    <scope>NUCLEOTIDE SEQUENCE [LARGE SCALE GENOMIC DNA]</scope>
    <source>
        <strain evidence="4">ATCC 33269</strain>
    </source>
</reference>
<feature type="domain" description="Alpha-L-rhamnosidase C-terminal" evidence="2">
    <location>
        <begin position="543"/>
        <end position="604"/>
    </location>
</feature>